<evidence type="ECO:0000313" key="2">
    <source>
        <dbReference type="EMBL" id="QHB37395.1"/>
    </source>
</evidence>
<dbReference type="EMBL" id="MN813686">
    <property type="protein sequence ID" value="QHB37395.1"/>
    <property type="molecule type" value="Genomic_DNA"/>
</dbReference>
<dbReference type="Gene3D" id="1.10.10.60">
    <property type="entry name" value="Homeodomain-like"/>
    <property type="match status" value="2"/>
</dbReference>
<dbReference type="RefSeq" id="YP_009949552.1">
    <property type="nucleotide sequence ID" value="NC_051581.1"/>
</dbReference>
<feature type="region of interest" description="Disordered" evidence="1">
    <location>
        <begin position="1"/>
        <end position="20"/>
    </location>
</feature>
<dbReference type="GeneID" id="60320957"/>
<proteinExistence type="predicted"/>
<evidence type="ECO:0000256" key="1">
    <source>
        <dbReference type="SAM" id="MobiDB-lite"/>
    </source>
</evidence>
<dbReference type="Pfam" id="PF13384">
    <property type="entry name" value="HTH_23"/>
    <property type="match status" value="1"/>
</dbReference>
<sequence>MPGNPSARFSPQAREAQRAKSLARRAEVRELWSQGATRKQIAEALGVGDRQVQRYLVDEGLVEKHGGKPPMTPEEVEKARLMLEDGASYWAVALTLGRDWATIRRRVPGFHVLSAQEKSERAVLGRQLRRLERRKGLGG</sequence>
<gene>
    <name evidence="2" type="primary">93</name>
    <name evidence="2" type="ORF">PBI_BIRDSNEST_93</name>
</gene>
<accession>A0A6B9LF83</accession>
<dbReference type="Proteomes" id="UP000463946">
    <property type="component" value="Segment"/>
</dbReference>
<protein>
    <submittedName>
        <fullName evidence="2">Helix-turn-helix DNA binding domain protein</fullName>
    </submittedName>
</protein>
<evidence type="ECO:0000313" key="3">
    <source>
        <dbReference type="Proteomes" id="UP000463946"/>
    </source>
</evidence>
<organism evidence="2 3">
    <name type="scientific">Mycobacterium phage BirdsNest</name>
    <dbReference type="NCBI Taxonomy" id="2686231"/>
    <lineage>
        <taxon>Viruses</taxon>
        <taxon>Duplodnaviria</taxon>
        <taxon>Heunggongvirae</taxon>
        <taxon>Uroviricota</taxon>
        <taxon>Caudoviricetes</taxon>
        <taxon>Bclasvirinae</taxon>
        <taxon>Birdsnestvirus</taxon>
        <taxon>Birdsnestvirus birdsnest</taxon>
    </lineage>
</organism>
<name>A0A6B9LF83_9CAUD</name>
<dbReference type="KEGG" id="vg:60320957"/>
<reference evidence="2 3" key="1">
    <citation type="submission" date="2019-12" db="EMBL/GenBank/DDBJ databases">
        <authorList>
            <person name="Lauer M.J."/>
            <person name="Curtus N.L."/>
            <person name="Garlena R.A."/>
            <person name="Russell D.A."/>
            <person name="Pope W.H."/>
            <person name="Jacobs-Sera D."/>
            <person name="Hatfull G.F."/>
        </authorList>
    </citation>
    <scope>NUCLEOTIDE SEQUENCE [LARGE SCALE GENOMIC DNA]</scope>
</reference>
<keyword evidence="3" id="KW-1185">Reference proteome</keyword>